<protein>
    <submittedName>
        <fullName evidence="1">Uncharacterized protein</fullName>
    </submittedName>
</protein>
<dbReference type="Proteomes" id="UP001528912">
    <property type="component" value="Unassembled WGS sequence"/>
</dbReference>
<keyword evidence="2" id="KW-1185">Reference proteome</keyword>
<sequence>MIWERLVGRGIALGLTTHVTLTAFENSPDAKVSFGTKGERLAHLPQWRFFAPTPGTENTHLVFRTRAPRAPEWQPWEELSLVKPIGWLCIVWNPGSRGPKALFDCVQHLKSMGSVGAKWEAVTSSAAYQTVSQVIGQQGAARGADAAQFMIVASRLDDGAAAMQPILVSDPIDLDAASTGRAGAELVEGVR</sequence>
<comment type="caution">
    <text evidence="1">The sequence shown here is derived from an EMBL/GenBank/DDBJ whole genome shotgun (WGS) entry which is preliminary data.</text>
</comment>
<organism evidence="1 2">
    <name type="scientific">Luteipulveratus flavus</name>
    <dbReference type="NCBI Taxonomy" id="3031728"/>
    <lineage>
        <taxon>Bacteria</taxon>
        <taxon>Bacillati</taxon>
        <taxon>Actinomycetota</taxon>
        <taxon>Actinomycetes</taxon>
        <taxon>Micrococcales</taxon>
        <taxon>Dermacoccaceae</taxon>
        <taxon>Luteipulveratus</taxon>
    </lineage>
</organism>
<accession>A0ABT6C7K6</accession>
<evidence type="ECO:0000313" key="1">
    <source>
        <dbReference type="EMBL" id="MDF8264760.1"/>
    </source>
</evidence>
<proteinExistence type="predicted"/>
<name>A0ABT6C7K6_9MICO</name>
<gene>
    <name evidence="1" type="ORF">P4R38_10930</name>
</gene>
<dbReference type="EMBL" id="JAROAV010000028">
    <property type="protein sequence ID" value="MDF8264760.1"/>
    <property type="molecule type" value="Genomic_DNA"/>
</dbReference>
<reference evidence="1 2" key="1">
    <citation type="submission" date="2023-03" db="EMBL/GenBank/DDBJ databases">
        <title>YIM 133296 draft genome.</title>
        <authorList>
            <person name="Xiong L."/>
        </authorList>
    </citation>
    <scope>NUCLEOTIDE SEQUENCE [LARGE SCALE GENOMIC DNA]</scope>
    <source>
        <strain evidence="1 2">YIM 133296</strain>
    </source>
</reference>
<evidence type="ECO:0000313" key="2">
    <source>
        <dbReference type="Proteomes" id="UP001528912"/>
    </source>
</evidence>
<dbReference type="RefSeq" id="WP_277192151.1">
    <property type="nucleotide sequence ID" value="NZ_JAROAV010000028.1"/>
</dbReference>